<dbReference type="Proteomes" id="UP001602287">
    <property type="component" value="Unassembled WGS sequence"/>
</dbReference>
<dbReference type="EMBL" id="JBIAZM010000007">
    <property type="protein sequence ID" value="MFF5201971.1"/>
    <property type="molecule type" value="Genomic_DNA"/>
</dbReference>
<reference evidence="3 4" key="1">
    <citation type="submission" date="2024-10" db="EMBL/GenBank/DDBJ databases">
        <title>The Natural Products Discovery Center: Release of the First 8490 Sequenced Strains for Exploring Actinobacteria Biosynthetic Diversity.</title>
        <authorList>
            <person name="Kalkreuter E."/>
            <person name="Kautsar S.A."/>
            <person name="Yang D."/>
            <person name="Bader C.D."/>
            <person name="Teijaro C.N."/>
            <person name="Fluegel L."/>
            <person name="Davis C.M."/>
            <person name="Simpson J.R."/>
            <person name="Lauterbach L."/>
            <person name="Steele A.D."/>
            <person name="Gui C."/>
            <person name="Meng S."/>
            <person name="Li G."/>
            <person name="Viehrig K."/>
            <person name="Ye F."/>
            <person name="Su P."/>
            <person name="Kiefer A.F."/>
            <person name="Nichols A."/>
            <person name="Cepeda A.J."/>
            <person name="Yan W."/>
            <person name="Fan B."/>
            <person name="Jiang Y."/>
            <person name="Adhikari A."/>
            <person name="Zheng C.-J."/>
            <person name="Schuster L."/>
            <person name="Cowan T.M."/>
            <person name="Smanski M.J."/>
            <person name="Chevrette M.G."/>
            <person name="De Carvalho L.P.S."/>
            <person name="Shen B."/>
        </authorList>
    </citation>
    <scope>NUCLEOTIDE SEQUENCE [LARGE SCALE GENOMIC DNA]</scope>
    <source>
        <strain evidence="3 4">NPDC000140</strain>
    </source>
</reference>
<name>A0ABW6VXX2_9ACTN</name>
<keyword evidence="2" id="KW-0812">Transmembrane</keyword>
<keyword evidence="4" id="KW-1185">Reference proteome</keyword>
<organism evidence="3 4">
    <name type="scientific">Micromonospora parva</name>
    <dbReference type="NCBI Taxonomy" id="1464048"/>
    <lineage>
        <taxon>Bacteria</taxon>
        <taxon>Bacillati</taxon>
        <taxon>Actinomycetota</taxon>
        <taxon>Actinomycetes</taxon>
        <taxon>Micromonosporales</taxon>
        <taxon>Micromonosporaceae</taxon>
        <taxon>Micromonospora</taxon>
    </lineage>
</organism>
<feature type="compositionally biased region" description="Low complexity" evidence="1">
    <location>
        <begin position="95"/>
        <end position="108"/>
    </location>
</feature>
<gene>
    <name evidence="3" type="ORF">ACFY3B_20445</name>
</gene>
<keyword evidence="2" id="KW-0472">Membrane</keyword>
<comment type="caution">
    <text evidence="3">The sequence shown here is derived from an EMBL/GenBank/DDBJ whole genome shotgun (WGS) entry which is preliminary data.</text>
</comment>
<keyword evidence="2" id="KW-1133">Transmembrane helix</keyword>
<evidence type="ECO:0000313" key="4">
    <source>
        <dbReference type="Proteomes" id="UP001602287"/>
    </source>
</evidence>
<feature type="compositionally biased region" description="Low complexity" evidence="1">
    <location>
        <begin position="118"/>
        <end position="130"/>
    </location>
</feature>
<feature type="transmembrane region" description="Helical" evidence="2">
    <location>
        <begin position="36"/>
        <end position="61"/>
    </location>
</feature>
<accession>A0ABW6VXX2</accession>
<proteinExistence type="predicted"/>
<dbReference type="RefSeq" id="WP_210862860.1">
    <property type="nucleotide sequence ID" value="NZ_JBEZDH010000001.1"/>
</dbReference>
<evidence type="ECO:0000313" key="3">
    <source>
        <dbReference type="EMBL" id="MFF5201971.1"/>
    </source>
</evidence>
<protein>
    <recommendedName>
        <fullName evidence="5">Serine/threonine protein kinase</fullName>
    </recommendedName>
</protein>
<evidence type="ECO:0008006" key="5">
    <source>
        <dbReference type="Google" id="ProtNLM"/>
    </source>
</evidence>
<dbReference type="GeneID" id="95371506"/>
<evidence type="ECO:0000256" key="1">
    <source>
        <dbReference type="SAM" id="MobiDB-lite"/>
    </source>
</evidence>
<evidence type="ECO:0000256" key="2">
    <source>
        <dbReference type="SAM" id="Phobius"/>
    </source>
</evidence>
<sequence length="183" mass="18691">MVANRTDGPTELIAAAPQPPPVFVDPSGRRRSRLRWLAYVVGLLGLTYTGLVAVSFAGGMVEPHTVLPFVDEAEQPERTQSPQAEAITAIPEPSTAVPRTPAARVAPTVAPPAPRSPAPTRSRSAASPASGDPTSVPPSPSSGRPTSVAPTPAVSPSTEDPPLPPEEPAEPGGLPTDLLPADG</sequence>
<feature type="region of interest" description="Disordered" evidence="1">
    <location>
        <begin position="74"/>
        <end position="183"/>
    </location>
</feature>